<name>A0A834D5X1_JUGRE</name>
<organism evidence="1 2">
    <name type="scientific">Juglans regia</name>
    <name type="common">English walnut</name>
    <dbReference type="NCBI Taxonomy" id="51240"/>
    <lineage>
        <taxon>Eukaryota</taxon>
        <taxon>Viridiplantae</taxon>
        <taxon>Streptophyta</taxon>
        <taxon>Embryophyta</taxon>
        <taxon>Tracheophyta</taxon>
        <taxon>Spermatophyta</taxon>
        <taxon>Magnoliopsida</taxon>
        <taxon>eudicotyledons</taxon>
        <taxon>Gunneridae</taxon>
        <taxon>Pentapetalae</taxon>
        <taxon>rosids</taxon>
        <taxon>fabids</taxon>
        <taxon>Fagales</taxon>
        <taxon>Juglandaceae</taxon>
        <taxon>Juglans</taxon>
    </lineage>
</organism>
<reference evidence="1" key="2">
    <citation type="submission" date="2020-03" db="EMBL/GenBank/DDBJ databases">
        <title>Walnut 2.0.</title>
        <authorList>
            <person name="Marrano A."/>
            <person name="Britton M."/>
            <person name="Zimin A.V."/>
            <person name="Zaini P.A."/>
            <person name="Workman R."/>
            <person name="Puiu D."/>
            <person name="Bianco L."/>
            <person name="Allen B.J."/>
            <person name="Troggio M."/>
            <person name="Leslie C.A."/>
            <person name="Timp W."/>
            <person name="Dendekar A."/>
            <person name="Salzberg S.L."/>
            <person name="Neale D.B."/>
        </authorList>
    </citation>
    <scope>NUCLEOTIDE SEQUENCE</scope>
    <source>
        <tissue evidence="1">Leaves</tissue>
    </source>
</reference>
<accession>A0A834D5X1</accession>
<protein>
    <submittedName>
        <fullName evidence="1">Uncharacterized protein</fullName>
    </submittedName>
</protein>
<comment type="caution">
    <text evidence="1">The sequence shown here is derived from an EMBL/GenBank/DDBJ whole genome shotgun (WGS) entry which is preliminary data.</text>
</comment>
<dbReference type="EMBL" id="LIHL02000002">
    <property type="protein sequence ID" value="KAF5478075.1"/>
    <property type="molecule type" value="Genomic_DNA"/>
</dbReference>
<evidence type="ECO:0000313" key="2">
    <source>
        <dbReference type="Proteomes" id="UP000619265"/>
    </source>
</evidence>
<dbReference type="AlphaFoldDB" id="A0A834D5X1"/>
<evidence type="ECO:0000313" key="1">
    <source>
        <dbReference type="EMBL" id="KAF5478075.1"/>
    </source>
</evidence>
<sequence length="101" mass="11557">MSSVCSFEPTLPLRHNLGFKVAEHFIQNWNCCSACARFGHGDNLNDEVYVKALNESAISVVFSCSFSFTPYFVCWQPKIETYVMLILAVDFNSYGKIPFQW</sequence>
<dbReference type="Gramene" id="Jr02_16030_p2">
    <property type="protein sequence ID" value="cds.Jr02_16030_p2"/>
    <property type="gene ID" value="Jr02_16030"/>
</dbReference>
<proteinExistence type="predicted"/>
<reference evidence="1" key="1">
    <citation type="submission" date="2015-10" db="EMBL/GenBank/DDBJ databases">
        <authorList>
            <person name="Martinez-Garcia P.J."/>
            <person name="Crepeau M.W."/>
            <person name="Puiu D."/>
            <person name="Gonzalez-Ibeas D."/>
            <person name="Whalen J."/>
            <person name="Stevens K."/>
            <person name="Paul R."/>
            <person name="Butterfield T."/>
            <person name="Britton M."/>
            <person name="Reagan R."/>
            <person name="Chakraborty S."/>
            <person name="Walawage S.L."/>
            <person name="Vasquez-Gross H.A."/>
            <person name="Cardeno C."/>
            <person name="Famula R."/>
            <person name="Pratt K."/>
            <person name="Kuruganti S."/>
            <person name="Aradhya M.K."/>
            <person name="Leslie C.A."/>
            <person name="Dandekar A.M."/>
            <person name="Salzberg S.L."/>
            <person name="Wegrzyn J.L."/>
            <person name="Langley C.H."/>
            <person name="Neale D.B."/>
        </authorList>
    </citation>
    <scope>NUCLEOTIDE SEQUENCE</scope>
    <source>
        <tissue evidence="1">Leaves</tissue>
    </source>
</reference>
<gene>
    <name evidence="1" type="ORF">F2P56_004664</name>
</gene>
<dbReference type="Proteomes" id="UP000619265">
    <property type="component" value="Unassembled WGS sequence"/>
</dbReference>